<reference evidence="1 2" key="1">
    <citation type="journal article" date="2016" name="Sci. Rep.">
        <title>Metabolic traits of an uncultured archaeal lineage -MSBL1- from brine pools of the Red Sea.</title>
        <authorList>
            <person name="Mwirichia R."/>
            <person name="Alam I."/>
            <person name="Rashid M."/>
            <person name="Vinu M."/>
            <person name="Ba-Alawi W."/>
            <person name="Anthony Kamau A."/>
            <person name="Kamanda Ngugi D."/>
            <person name="Goker M."/>
            <person name="Klenk H.P."/>
            <person name="Bajic V."/>
            <person name="Stingl U."/>
        </authorList>
    </citation>
    <scope>NUCLEOTIDE SEQUENCE [LARGE SCALE GENOMIC DNA]</scope>
    <source>
        <strain evidence="1">SCGC-AAA382A20</strain>
    </source>
</reference>
<keyword evidence="2" id="KW-1185">Reference proteome</keyword>
<dbReference type="Proteomes" id="UP000070263">
    <property type="component" value="Unassembled WGS sequence"/>
</dbReference>
<dbReference type="AlphaFoldDB" id="A0A133VJR3"/>
<sequence length="92" mass="11190">MELRVPPSQKKKLKSLEKAKKERIEKKLDEIDRKLSMNIEPEKVVEKRLSGPLHNFLQQRVGDMRLWFEIDREKDELKLEYTLTKEEAEKYY</sequence>
<dbReference type="EMBL" id="LHYE01000035">
    <property type="protein sequence ID" value="KXB06682.1"/>
    <property type="molecule type" value="Genomic_DNA"/>
</dbReference>
<organism evidence="1 2">
    <name type="scientific">candidate division MSBL1 archaeon SCGC-AAA382A20</name>
    <dbReference type="NCBI Taxonomy" id="1698280"/>
    <lineage>
        <taxon>Archaea</taxon>
        <taxon>Methanobacteriati</taxon>
        <taxon>Methanobacteriota</taxon>
        <taxon>candidate division MSBL1</taxon>
    </lineage>
</organism>
<evidence type="ECO:0000313" key="1">
    <source>
        <dbReference type="EMBL" id="KXB06682.1"/>
    </source>
</evidence>
<evidence type="ECO:0000313" key="2">
    <source>
        <dbReference type="Proteomes" id="UP000070263"/>
    </source>
</evidence>
<protein>
    <recommendedName>
        <fullName evidence="3">Addiction module toxin RelE</fullName>
    </recommendedName>
</protein>
<name>A0A133VJR3_9EURY</name>
<comment type="caution">
    <text evidence="1">The sequence shown here is derived from an EMBL/GenBank/DDBJ whole genome shotgun (WGS) entry which is preliminary data.</text>
</comment>
<evidence type="ECO:0008006" key="3">
    <source>
        <dbReference type="Google" id="ProtNLM"/>
    </source>
</evidence>
<accession>A0A133VJR3</accession>
<gene>
    <name evidence="1" type="ORF">AKJ51_03200</name>
</gene>
<proteinExistence type="predicted"/>
<dbReference type="SUPFAM" id="SSF143011">
    <property type="entry name" value="RelE-like"/>
    <property type="match status" value="1"/>
</dbReference>
<dbReference type="Gene3D" id="3.30.2310.20">
    <property type="entry name" value="RelE-like"/>
    <property type="match status" value="1"/>
</dbReference>
<dbReference type="InterPro" id="IPR035093">
    <property type="entry name" value="RelE/ParE_toxin_dom_sf"/>
</dbReference>